<dbReference type="KEGG" id="peu:105116560"/>
<dbReference type="Proteomes" id="UP000694918">
    <property type="component" value="Unplaced"/>
</dbReference>
<organism evidence="1 3">
    <name type="scientific">Populus euphratica</name>
    <name type="common">Euphrates poplar</name>
    <dbReference type="NCBI Taxonomy" id="75702"/>
    <lineage>
        <taxon>Eukaryota</taxon>
        <taxon>Viridiplantae</taxon>
        <taxon>Streptophyta</taxon>
        <taxon>Embryophyta</taxon>
        <taxon>Tracheophyta</taxon>
        <taxon>Spermatophyta</taxon>
        <taxon>Magnoliopsida</taxon>
        <taxon>eudicotyledons</taxon>
        <taxon>Gunneridae</taxon>
        <taxon>Pentapetalae</taxon>
        <taxon>rosids</taxon>
        <taxon>fabids</taxon>
        <taxon>Malpighiales</taxon>
        <taxon>Salicaceae</taxon>
        <taxon>Saliceae</taxon>
        <taxon>Populus</taxon>
    </lineage>
</organism>
<dbReference type="GeneID" id="105126808"/>
<reference evidence="2 3" key="1">
    <citation type="submission" date="2025-04" db="UniProtKB">
        <authorList>
            <consortium name="RefSeq"/>
        </authorList>
    </citation>
    <scope>IDENTIFICATION</scope>
</reference>
<dbReference type="AlphaFoldDB" id="A0AAJ6XPD4"/>
<name>A0AAJ6XPD4_POPEU</name>
<dbReference type="GeneID" id="105116560"/>
<evidence type="ECO:0000313" key="3">
    <source>
        <dbReference type="RefSeq" id="XP_011026099.1"/>
    </source>
</evidence>
<gene>
    <name evidence="3" type="primary">LOC105126808</name>
    <name evidence="2" type="synonym">LOC105116560</name>
</gene>
<keyword evidence="1" id="KW-1185">Reference proteome</keyword>
<dbReference type="RefSeq" id="XP_011012273.1">
    <property type="nucleotide sequence ID" value="XM_011013971.1"/>
</dbReference>
<dbReference type="KEGG" id="peu:105126808"/>
<dbReference type="RefSeq" id="XP_011026099.1">
    <property type="nucleotide sequence ID" value="XM_011027797.1"/>
</dbReference>
<proteinExistence type="predicted"/>
<accession>A0AAJ6XPD4</accession>
<evidence type="ECO:0000313" key="2">
    <source>
        <dbReference type="RefSeq" id="XP_011012273.1"/>
    </source>
</evidence>
<evidence type="ECO:0000313" key="1">
    <source>
        <dbReference type="Proteomes" id="UP000694918"/>
    </source>
</evidence>
<protein>
    <submittedName>
        <fullName evidence="2">Uncharacterized protein LOC105116560 isoform X1</fullName>
    </submittedName>
    <submittedName>
        <fullName evidence="3">Uncharacterized protein LOC105126808 isoform X1</fullName>
    </submittedName>
</protein>
<sequence length="123" mass="14496">MRFSTPPIHGGSRNFNFLQNWLIQPRFHKLQQRQRVSLSMSWWYVRCTPKKFHRKHESFVGGPPRGRFAVKGNFEVFTSLFWTSCKHIPELEDDTTFPPLQLCREDLNSEYVSSLLGTSKAYT</sequence>